<dbReference type="EMBL" id="JSAM01000019">
    <property type="protein sequence ID" value="KIA78483.1"/>
    <property type="molecule type" value="Genomic_DNA"/>
</dbReference>
<proteinExistence type="predicted"/>
<comment type="caution">
    <text evidence="2">The sequence shown here is derived from an EMBL/GenBank/DDBJ whole genome shotgun (WGS) entry which is preliminary data.</text>
</comment>
<dbReference type="Gene3D" id="3.90.70.10">
    <property type="entry name" value="Cysteine proteinases"/>
    <property type="match status" value="1"/>
</dbReference>
<feature type="domain" description="Peptidase C39-like" evidence="1">
    <location>
        <begin position="101"/>
        <end position="202"/>
    </location>
</feature>
<accession>A0A0C1EEH5</accession>
<reference evidence="2 3" key="1">
    <citation type="journal article" date="2014" name="Mol. Biol. Evol.">
        <title>Massive expansion of Ubiquitination-related gene families within the Chlamydiae.</title>
        <authorList>
            <person name="Domman D."/>
            <person name="Collingro A."/>
            <person name="Lagkouvardos I."/>
            <person name="Gehre L."/>
            <person name="Weinmaier T."/>
            <person name="Rattei T."/>
            <person name="Subtil A."/>
            <person name="Horn M."/>
        </authorList>
    </citation>
    <scope>NUCLEOTIDE SEQUENCE [LARGE SCALE GENOMIC DNA]</scope>
    <source>
        <strain evidence="2 3">OEW1</strain>
    </source>
</reference>
<dbReference type="AlphaFoldDB" id="A0A0C1EEH5"/>
<evidence type="ECO:0000259" key="1">
    <source>
        <dbReference type="Pfam" id="PF13529"/>
    </source>
</evidence>
<dbReference type="PATRIC" id="fig|83552.4.peg.321"/>
<protein>
    <recommendedName>
        <fullName evidence="1">Peptidase C39-like domain-containing protein</fullName>
    </recommendedName>
</protein>
<organism evidence="2 3">
    <name type="scientific">Parachlamydia acanthamoebae</name>
    <dbReference type="NCBI Taxonomy" id="83552"/>
    <lineage>
        <taxon>Bacteria</taxon>
        <taxon>Pseudomonadati</taxon>
        <taxon>Chlamydiota</taxon>
        <taxon>Chlamydiia</taxon>
        <taxon>Parachlamydiales</taxon>
        <taxon>Parachlamydiaceae</taxon>
        <taxon>Parachlamydia</taxon>
    </lineage>
</organism>
<dbReference type="Proteomes" id="UP000031307">
    <property type="component" value="Unassembled WGS sequence"/>
</dbReference>
<evidence type="ECO:0000313" key="2">
    <source>
        <dbReference type="EMBL" id="KIA78483.1"/>
    </source>
</evidence>
<dbReference type="Pfam" id="PF13529">
    <property type="entry name" value="Peptidase_C39_2"/>
    <property type="match status" value="1"/>
</dbReference>
<dbReference type="InterPro" id="IPR039564">
    <property type="entry name" value="Peptidase_C39-like"/>
</dbReference>
<sequence length="249" mass="28259">MTIGRIMKQKLSINMLPQPNEVTCGPTCLQAVYHYYGDEVPLPKVIEEVPSLEEGGTLAVLLACHALKRGYDATIYTYNLQVFDPTWFEPKPLSNIQLAQKLKAQADAKKNKKLQIATNAYLEFLRLGGKIRFRDLSRSLIRHYLRQGVPILTGLSSTFLYHSCREIGASSQQDDILGQPEGHFVVLFGYDNQKKQILIADPFVRNPYSYDLKYSMGVDRTICSILLGVLTYDANFLLIRPSRKFKKHA</sequence>
<evidence type="ECO:0000313" key="3">
    <source>
        <dbReference type="Proteomes" id="UP000031307"/>
    </source>
</evidence>
<name>A0A0C1EEH5_9BACT</name>
<gene>
    <name evidence="2" type="ORF">DB43_DY00340</name>
</gene>